<feature type="domain" description="NADPH-dependent FMN reductase-like" evidence="1">
    <location>
        <begin position="5"/>
        <end position="150"/>
    </location>
</feature>
<dbReference type="InterPro" id="IPR029039">
    <property type="entry name" value="Flavoprotein-like_sf"/>
</dbReference>
<evidence type="ECO:0000313" key="3">
    <source>
        <dbReference type="Proteomes" id="UP000230922"/>
    </source>
</evidence>
<organism evidence="2 3">
    <name type="scientific">Candidatus Doudnabacteria bacterium CG10_big_fil_rev_8_21_14_0_10_42_18</name>
    <dbReference type="NCBI Taxonomy" id="1974552"/>
    <lineage>
        <taxon>Bacteria</taxon>
        <taxon>Candidatus Doudnaibacteriota</taxon>
    </lineage>
</organism>
<dbReference type="AlphaFoldDB" id="A0A2H0VAS8"/>
<accession>A0A2H0VAS8</accession>
<dbReference type="SUPFAM" id="SSF52218">
    <property type="entry name" value="Flavoproteins"/>
    <property type="match status" value="1"/>
</dbReference>
<dbReference type="PANTHER" id="PTHR30543">
    <property type="entry name" value="CHROMATE REDUCTASE"/>
    <property type="match status" value="1"/>
</dbReference>
<proteinExistence type="predicted"/>
<dbReference type="InterPro" id="IPR050712">
    <property type="entry name" value="NAD(P)H-dep_reductase"/>
</dbReference>
<dbReference type="Pfam" id="PF03358">
    <property type="entry name" value="FMN_red"/>
    <property type="match status" value="1"/>
</dbReference>
<reference evidence="3" key="1">
    <citation type="submission" date="2017-09" db="EMBL/GenBank/DDBJ databases">
        <title>Depth-based differentiation of microbial function through sediment-hosted aquifers and enrichment of novel symbionts in the deep terrestrial subsurface.</title>
        <authorList>
            <person name="Probst A.J."/>
            <person name="Ladd B."/>
            <person name="Jarett J.K."/>
            <person name="Geller-Mcgrath D.E."/>
            <person name="Sieber C.M.K."/>
            <person name="Emerson J.B."/>
            <person name="Anantharaman K."/>
            <person name="Thomas B.C."/>
            <person name="Malmstrom R."/>
            <person name="Stieglmeier M."/>
            <person name="Klingl A."/>
            <person name="Woyke T."/>
            <person name="Ryan C.M."/>
            <person name="Banfield J.F."/>
        </authorList>
    </citation>
    <scope>NUCLEOTIDE SEQUENCE [LARGE SCALE GENOMIC DNA]</scope>
</reference>
<dbReference type="GO" id="GO:0010181">
    <property type="term" value="F:FMN binding"/>
    <property type="evidence" value="ECO:0007669"/>
    <property type="project" value="TreeGrafter"/>
</dbReference>
<protein>
    <recommendedName>
        <fullName evidence="1">NADPH-dependent FMN reductase-like domain-containing protein</fullName>
    </recommendedName>
</protein>
<dbReference type="GO" id="GO:0016491">
    <property type="term" value="F:oxidoreductase activity"/>
    <property type="evidence" value="ECO:0007669"/>
    <property type="project" value="InterPro"/>
</dbReference>
<sequence length="190" mass="21494">MKLNIPVVLGSVRQKRRSIHPANWMVEQIRQAGHNTQLVDFAELPLPFFDSESVPVALKGKYPNENAQKWSNAAQSADAFVLIVPEYNHGYSAVMKNALDWLYMEFTKKPFGMVGVSDGSFGGIRAIEQLRQVIENFGAFAIRETVNFGMVQDKFSESGELLDQAYIKRAERFLNALVFFAEAMKKAREK</sequence>
<dbReference type="Gene3D" id="3.40.50.360">
    <property type="match status" value="1"/>
</dbReference>
<evidence type="ECO:0000313" key="2">
    <source>
        <dbReference type="EMBL" id="PIR96196.1"/>
    </source>
</evidence>
<dbReference type="InterPro" id="IPR005025">
    <property type="entry name" value="FMN_Rdtase-like_dom"/>
</dbReference>
<gene>
    <name evidence="2" type="ORF">COT92_02420</name>
</gene>
<dbReference type="Proteomes" id="UP000230922">
    <property type="component" value="Unassembled WGS sequence"/>
</dbReference>
<dbReference type="GO" id="GO:0005829">
    <property type="term" value="C:cytosol"/>
    <property type="evidence" value="ECO:0007669"/>
    <property type="project" value="TreeGrafter"/>
</dbReference>
<dbReference type="PANTHER" id="PTHR30543:SF21">
    <property type="entry name" value="NAD(P)H-DEPENDENT FMN REDUCTASE LOT6"/>
    <property type="match status" value="1"/>
</dbReference>
<comment type="caution">
    <text evidence="2">The sequence shown here is derived from an EMBL/GenBank/DDBJ whole genome shotgun (WGS) entry which is preliminary data.</text>
</comment>
<dbReference type="EMBL" id="PFAK01000043">
    <property type="protein sequence ID" value="PIR96196.1"/>
    <property type="molecule type" value="Genomic_DNA"/>
</dbReference>
<name>A0A2H0VAS8_9BACT</name>
<evidence type="ECO:0000259" key="1">
    <source>
        <dbReference type="Pfam" id="PF03358"/>
    </source>
</evidence>